<organism evidence="1 2">
    <name type="scientific">Halorubrum ezzemoulense</name>
    <name type="common">Halorubrum chaoviator</name>
    <dbReference type="NCBI Taxonomy" id="337243"/>
    <lineage>
        <taxon>Archaea</taxon>
        <taxon>Methanobacteriati</taxon>
        <taxon>Methanobacteriota</taxon>
        <taxon>Stenosarchaea group</taxon>
        <taxon>Halobacteria</taxon>
        <taxon>Halobacteriales</taxon>
        <taxon>Haloferacaceae</taxon>
        <taxon>Halorubrum</taxon>
    </lineage>
</organism>
<evidence type="ECO:0000313" key="2">
    <source>
        <dbReference type="Proteomes" id="UP000198297"/>
    </source>
</evidence>
<dbReference type="AlphaFoldDB" id="A0A238YQI4"/>
<dbReference type="Proteomes" id="UP000198297">
    <property type="component" value="Unassembled WGS sequence"/>
</dbReference>
<gene>
    <name evidence="1" type="ORF">SAMN06266787_11616</name>
</gene>
<sequence length="76" mass="8389">MGQLVTVENQEIPIEDDTTAAELKEQAELDENAVLTYRGEDGFESLNDDDVVAEHVDEGEQLNPQPLAEDNVFGDL</sequence>
<dbReference type="RefSeq" id="WP_089309221.1">
    <property type="nucleotide sequence ID" value="NZ_FZNK01000016.1"/>
</dbReference>
<dbReference type="EMBL" id="FZNK01000016">
    <property type="protein sequence ID" value="SNR72951.1"/>
    <property type="molecule type" value="Genomic_DNA"/>
</dbReference>
<accession>A0A238YQI4</accession>
<protein>
    <submittedName>
        <fullName evidence="1">Uncharacterized protein</fullName>
    </submittedName>
</protein>
<proteinExistence type="predicted"/>
<name>A0A238YQI4_HALEZ</name>
<reference evidence="1 2" key="1">
    <citation type="submission" date="2017-06" db="EMBL/GenBank/DDBJ databases">
        <authorList>
            <person name="Kim H.J."/>
            <person name="Triplett B.A."/>
        </authorList>
    </citation>
    <scope>NUCLEOTIDE SEQUENCE [LARGE SCALE GENOMIC DNA]</scope>
    <source>
        <strain evidence="1 2">DSM 19316</strain>
    </source>
</reference>
<evidence type="ECO:0000313" key="1">
    <source>
        <dbReference type="EMBL" id="SNR72951.1"/>
    </source>
</evidence>